<evidence type="ECO:0000259" key="2">
    <source>
        <dbReference type="Pfam" id="PF04773"/>
    </source>
</evidence>
<feature type="region of interest" description="Disordered" evidence="1">
    <location>
        <begin position="401"/>
        <end position="469"/>
    </location>
</feature>
<evidence type="ECO:0000313" key="3">
    <source>
        <dbReference type="EMBL" id="MBD2865438.1"/>
    </source>
</evidence>
<protein>
    <submittedName>
        <fullName evidence="3">FecR domain-containing protein</fullName>
    </submittedName>
</protein>
<accession>A0A927CCB3</accession>
<dbReference type="AlphaFoldDB" id="A0A927CCB3"/>
<dbReference type="Pfam" id="PF04773">
    <property type="entry name" value="FecR"/>
    <property type="match status" value="1"/>
</dbReference>
<sequence length="718" mass="77838">MKSRSVLSVMLCLTLLISLLTGPLAGIANAKESRAAIVVSVQGTVMVTKAGGSSPFRAVEEMSLNQGDHIRTEEGSRIVLRVADGEDEVTIGENTEMYISSLVEADDGGKKSKLKMWAGSLWFKVKKLVNADDEFEVETPTAVMGVRGSNGYIEARYGQLFALMTSGVLETRGTSGTGTGDPARVYPGQQIIQLPGTPDVGADHVTPLDVQSFINEATPEVINALLKSIQQIREENDQFIRDIADGAKEIDPSTGLALASEDDLRKFGENLKNLLANVAKGAIDTKKLSESSVHDLIDKANEKYRHDPIDLGNIKPFDLSVGLDPNVQKAKLDRLKELQEQRERMKQQEKQLEEIKKQQHAALVERLEAERKRLEEANRKAQEERERLAREQYERQLAQEERTRFLEDQRKHQEELRRQEGGAPVQPNPGTPSPGGSGGSDSGGDPGSTPDTTPPTGTVKINNSSESAPTTTLPAVTLYIAASSDTAKVMVSEALDFAGASWIPFQKSSEGDFMALSHQLSSGYGSKTIYVKLQDAAGNVSAPVSASIEYKVQPTVSLRTDKSAQEMMELNDWDSFQLDIVMNNFAANDAFYAVEVELTYGSELDASTYGYTDSGDDYIFDPDTSVSTAGQQRNGNQPTVLTYVATKFSTTDNLPPISSEKKLVTLSFSAMNDSQIAKQGTIQITKVTVVNASGDAIAGISFTANPILYQVAGYAGGN</sequence>
<dbReference type="Proteomes" id="UP000639396">
    <property type="component" value="Unassembled WGS sequence"/>
</dbReference>
<proteinExistence type="predicted"/>
<keyword evidence="4" id="KW-1185">Reference proteome</keyword>
<dbReference type="InterPro" id="IPR006860">
    <property type="entry name" value="FecR"/>
</dbReference>
<evidence type="ECO:0000256" key="1">
    <source>
        <dbReference type="SAM" id="MobiDB-lite"/>
    </source>
</evidence>
<gene>
    <name evidence="3" type="ORF">IDH45_25990</name>
</gene>
<feature type="domain" description="FecR protein" evidence="2">
    <location>
        <begin position="68"/>
        <end position="151"/>
    </location>
</feature>
<feature type="compositionally biased region" description="Low complexity" evidence="1">
    <location>
        <begin position="447"/>
        <end position="458"/>
    </location>
</feature>
<dbReference type="EMBL" id="JACXJA010000042">
    <property type="protein sequence ID" value="MBD2865438.1"/>
    <property type="molecule type" value="Genomic_DNA"/>
</dbReference>
<name>A0A927CCB3_9BACL</name>
<dbReference type="Gene3D" id="2.60.120.1440">
    <property type="match status" value="1"/>
</dbReference>
<reference evidence="3" key="1">
    <citation type="submission" date="2020-09" db="EMBL/GenBank/DDBJ databases">
        <title>A novel bacterium of genus Paenibacillus, isolated from South China Sea.</title>
        <authorList>
            <person name="Huang H."/>
            <person name="Mo K."/>
            <person name="Hu Y."/>
        </authorList>
    </citation>
    <scope>NUCLEOTIDE SEQUENCE</scope>
    <source>
        <strain evidence="3">IB182363</strain>
    </source>
</reference>
<feature type="compositionally biased region" description="Basic and acidic residues" evidence="1">
    <location>
        <begin position="401"/>
        <end position="420"/>
    </location>
</feature>
<feature type="compositionally biased region" description="Polar residues" evidence="1">
    <location>
        <begin position="459"/>
        <end position="469"/>
    </location>
</feature>
<evidence type="ECO:0000313" key="4">
    <source>
        <dbReference type="Proteomes" id="UP000639396"/>
    </source>
</evidence>
<organism evidence="3 4">
    <name type="scientific">Paenibacillus oceani</name>
    <dbReference type="NCBI Taxonomy" id="2772510"/>
    <lineage>
        <taxon>Bacteria</taxon>
        <taxon>Bacillati</taxon>
        <taxon>Bacillota</taxon>
        <taxon>Bacilli</taxon>
        <taxon>Bacillales</taxon>
        <taxon>Paenibacillaceae</taxon>
        <taxon>Paenibacillus</taxon>
    </lineage>
</organism>
<dbReference type="RefSeq" id="WP_190931058.1">
    <property type="nucleotide sequence ID" value="NZ_JACXJA010000042.1"/>
</dbReference>
<dbReference type="PANTHER" id="PTHR38731">
    <property type="entry name" value="LIPL45-RELATED LIPOPROTEIN-RELATED"/>
    <property type="match status" value="1"/>
</dbReference>
<comment type="caution">
    <text evidence="3">The sequence shown here is derived from an EMBL/GenBank/DDBJ whole genome shotgun (WGS) entry which is preliminary data.</text>
</comment>
<dbReference type="PANTHER" id="PTHR38731:SF1">
    <property type="entry name" value="FECR PROTEIN DOMAIN-CONTAINING PROTEIN"/>
    <property type="match status" value="1"/>
</dbReference>
<feature type="compositionally biased region" description="Gly residues" evidence="1">
    <location>
        <begin position="433"/>
        <end position="446"/>
    </location>
</feature>
<dbReference type="CDD" id="cd22265">
    <property type="entry name" value="UDM1_RNF168"/>
    <property type="match status" value="1"/>
</dbReference>